<dbReference type="EMBL" id="JANPWB010000013">
    <property type="protein sequence ID" value="KAJ1105273.1"/>
    <property type="molecule type" value="Genomic_DNA"/>
</dbReference>
<evidence type="ECO:0000256" key="1">
    <source>
        <dbReference type="SAM" id="MobiDB-lite"/>
    </source>
</evidence>
<feature type="compositionally biased region" description="Polar residues" evidence="1">
    <location>
        <begin position="44"/>
        <end position="54"/>
    </location>
</feature>
<evidence type="ECO:0000313" key="2">
    <source>
        <dbReference type="EMBL" id="KAJ1105273.1"/>
    </source>
</evidence>
<feature type="region of interest" description="Disordered" evidence="1">
    <location>
        <begin position="17"/>
        <end position="104"/>
    </location>
</feature>
<accession>A0AAV7MTH2</accession>
<protein>
    <submittedName>
        <fullName evidence="2">Uncharacterized protein</fullName>
    </submittedName>
</protein>
<sequence>MADELVWRALQMLQEAGRSPGECPGTYLPDKEGSEWCGGGRMGQLTSTAGQERSTPGKGGHAREGPRGEHGEGDERSVKARRLATPRGGHSEEDSAGQCGASQS</sequence>
<keyword evidence="3" id="KW-1185">Reference proteome</keyword>
<feature type="compositionally biased region" description="Basic and acidic residues" evidence="1">
    <location>
        <begin position="61"/>
        <end position="78"/>
    </location>
</feature>
<name>A0AAV7MTH2_PLEWA</name>
<comment type="caution">
    <text evidence="2">The sequence shown here is derived from an EMBL/GenBank/DDBJ whole genome shotgun (WGS) entry which is preliminary data.</text>
</comment>
<gene>
    <name evidence="2" type="ORF">NDU88_002681</name>
</gene>
<proteinExistence type="predicted"/>
<reference evidence="2" key="1">
    <citation type="journal article" date="2022" name="bioRxiv">
        <title>Sequencing and chromosome-scale assembly of the giantPleurodeles waltlgenome.</title>
        <authorList>
            <person name="Brown T."/>
            <person name="Elewa A."/>
            <person name="Iarovenko S."/>
            <person name="Subramanian E."/>
            <person name="Araus A.J."/>
            <person name="Petzold A."/>
            <person name="Susuki M."/>
            <person name="Suzuki K.-i.T."/>
            <person name="Hayashi T."/>
            <person name="Toyoda A."/>
            <person name="Oliveira C."/>
            <person name="Osipova E."/>
            <person name="Leigh N.D."/>
            <person name="Simon A."/>
            <person name="Yun M.H."/>
        </authorList>
    </citation>
    <scope>NUCLEOTIDE SEQUENCE</scope>
    <source>
        <strain evidence="2">20211129_DDA</strain>
        <tissue evidence="2">Liver</tissue>
    </source>
</reference>
<dbReference type="Proteomes" id="UP001066276">
    <property type="component" value="Chromosome 9"/>
</dbReference>
<evidence type="ECO:0000313" key="3">
    <source>
        <dbReference type="Proteomes" id="UP001066276"/>
    </source>
</evidence>
<dbReference type="AlphaFoldDB" id="A0AAV7MTH2"/>
<organism evidence="2 3">
    <name type="scientific">Pleurodeles waltl</name>
    <name type="common">Iberian ribbed newt</name>
    <dbReference type="NCBI Taxonomy" id="8319"/>
    <lineage>
        <taxon>Eukaryota</taxon>
        <taxon>Metazoa</taxon>
        <taxon>Chordata</taxon>
        <taxon>Craniata</taxon>
        <taxon>Vertebrata</taxon>
        <taxon>Euteleostomi</taxon>
        <taxon>Amphibia</taxon>
        <taxon>Batrachia</taxon>
        <taxon>Caudata</taxon>
        <taxon>Salamandroidea</taxon>
        <taxon>Salamandridae</taxon>
        <taxon>Pleurodelinae</taxon>
        <taxon>Pleurodeles</taxon>
    </lineage>
</organism>